<dbReference type="AlphaFoldDB" id="A0AA40FVL0"/>
<feature type="compositionally biased region" description="Basic residues" evidence="1">
    <location>
        <begin position="49"/>
        <end position="60"/>
    </location>
</feature>
<gene>
    <name evidence="2" type="ORF">K0M31_005551</name>
</gene>
<evidence type="ECO:0000313" key="2">
    <source>
        <dbReference type="EMBL" id="KAK1126021.1"/>
    </source>
</evidence>
<accession>A0AA40FVL0</accession>
<name>A0AA40FVL0_9HYME</name>
<reference evidence="2" key="1">
    <citation type="submission" date="2021-10" db="EMBL/GenBank/DDBJ databases">
        <title>Melipona bicolor Genome sequencing and assembly.</title>
        <authorList>
            <person name="Araujo N.S."/>
            <person name="Arias M.C."/>
        </authorList>
    </citation>
    <scope>NUCLEOTIDE SEQUENCE</scope>
    <source>
        <strain evidence="2">USP_2M_L1-L4_2017</strain>
        <tissue evidence="2">Whole body</tissue>
    </source>
</reference>
<dbReference type="Proteomes" id="UP001177670">
    <property type="component" value="Unassembled WGS sequence"/>
</dbReference>
<keyword evidence="3" id="KW-1185">Reference proteome</keyword>
<evidence type="ECO:0000313" key="3">
    <source>
        <dbReference type="Proteomes" id="UP001177670"/>
    </source>
</evidence>
<feature type="compositionally biased region" description="Basic and acidic residues" evidence="1">
    <location>
        <begin position="36"/>
        <end position="48"/>
    </location>
</feature>
<sequence length="121" mass="14064">MNIFKDNNYVRTLLDNTLNPSIIAPHGSKHNSAHSLPRERPPENERGRKERKKGKSRKKRTLQEVLTRNKILLRGEKRFSHFTFASIPAWKRSVSSRLAPSGNLDSKTLKKARYSEERRVT</sequence>
<feature type="compositionally biased region" description="Polar residues" evidence="1">
    <location>
        <begin position="94"/>
        <end position="106"/>
    </location>
</feature>
<protein>
    <submittedName>
        <fullName evidence="2">Uncharacterized protein</fullName>
    </submittedName>
</protein>
<feature type="region of interest" description="Disordered" evidence="1">
    <location>
        <begin position="19"/>
        <end position="62"/>
    </location>
</feature>
<comment type="caution">
    <text evidence="2">The sequence shown here is derived from an EMBL/GenBank/DDBJ whole genome shotgun (WGS) entry which is preliminary data.</text>
</comment>
<organism evidence="2 3">
    <name type="scientific">Melipona bicolor</name>
    <dbReference type="NCBI Taxonomy" id="60889"/>
    <lineage>
        <taxon>Eukaryota</taxon>
        <taxon>Metazoa</taxon>
        <taxon>Ecdysozoa</taxon>
        <taxon>Arthropoda</taxon>
        <taxon>Hexapoda</taxon>
        <taxon>Insecta</taxon>
        <taxon>Pterygota</taxon>
        <taxon>Neoptera</taxon>
        <taxon>Endopterygota</taxon>
        <taxon>Hymenoptera</taxon>
        <taxon>Apocrita</taxon>
        <taxon>Aculeata</taxon>
        <taxon>Apoidea</taxon>
        <taxon>Anthophila</taxon>
        <taxon>Apidae</taxon>
        <taxon>Melipona</taxon>
    </lineage>
</organism>
<dbReference type="EMBL" id="JAHYIQ010000015">
    <property type="protein sequence ID" value="KAK1126021.1"/>
    <property type="molecule type" value="Genomic_DNA"/>
</dbReference>
<feature type="region of interest" description="Disordered" evidence="1">
    <location>
        <begin position="94"/>
        <end position="121"/>
    </location>
</feature>
<evidence type="ECO:0000256" key="1">
    <source>
        <dbReference type="SAM" id="MobiDB-lite"/>
    </source>
</evidence>
<proteinExistence type="predicted"/>